<dbReference type="EMBL" id="QQBC01000007">
    <property type="protein sequence ID" value="RDI64629.1"/>
    <property type="molecule type" value="Genomic_DNA"/>
</dbReference>
<feature type="transmembrane region" description="Helical" evidence="1">
    <location>
        <begin position="85"/>
        <end position="108"/>
    </location>
</feature>
<dbReference type="AlphaFoldDB" id="A0A370I1L0"/>
<keyword evidence="3" id="KW-1185">Reference proteome</keyword>
<evidence type="ECO:0000313" key="2">
    <source>
        <dbReference type="EMBL" id="RDI64629.1"/>
    </source>
</evidence>
<gene>
    <name evidence="2" type="ORF">DFR76_1074</name>
</gene>
<dbReference type="RefSeq" id="WP_082875796.1">
    <property type="nucleotide sequence ID" value="NZ_QQBC01000007.1"/>
</dbReference>
<feature type="transmembrane region" description="Helical" evidence="1">
    <location>
        <begin position="173"/>
        <end position="197"/>
    </location>
</feature>
<accession>A0A370I1L0</accession>
<keyword evidence="1" id="KW-0472">Membrane</keyword>
<dbReference type="Pfam" id="PF12679">
    <property type="entry name" value="ABC2_membrane_2"/>
    <property type="match status" value="1"/>
</dbReference>
<reference evidence="2 3" key="1">
    <citation type="submission" date="2018-07" db="EMBL/GenBank/DDBJ databases">
        <title>Genomic Encyclopedia of Type Strains, Phase IV (KMG-IV): sequencing the most valuable type-strain genomes for metagenomic binning, comparative biology and taxonomic classification.</title>
        <authorList>
            <person name="Goeker M."/>
        </authorList>
    </citation>
    <scope>NUCLEOTIDE SEQUENCE [LARGE SCALE GENOMIC DNA]</scope>
    <source>
        <strain evidence="2 3">DSM 44290</strain>
    </source>
</reference>
<dbReference type="GO" id="GO:0005886">
    <property type="term" value="C:plasma membrane"/>
    <property type="evidence" value="ECO:0007669"/>
    <property type="project" value="UniProtKB-SubCell"/>
</dbReference>
<dbReference type="Proteomes" id="UP000254869">
    <property type="component" value="Unassembled WGS sequence"/>
</dbReference>
<keyword evidence="1" id="KW-1133">Transmembrane helix</keyword>
<dbReference type="STRING" id="1210086.GCA_001613105_02571"/>
<evidence type="ECO:0000313" key="3">
    <source>
        <dbReference type="Proteomes" id="UP000254869"/>
    </source>
</evidence>
<comment type="caution">
    <text evidence="2">The sequence shown here is derived from an EMBL/GenBank/DDBJ whole genome shotgun (WGS) entry which is preliminary data.</text>
</comment>
<dbReference type="GO" id="GO:0140359">
    <property type="term" value="F:ABC-type transporter activity"/>
    <property type="evidence" value="ECO:0007669"/>
    <property type="project" value="InterPro"/>
</dbReference>
<name>A0A370I1L0_9NOCA</name>
<feature type="transmembrane region" description="Helical" evidence="1">
    <location>
        <begin position="252"/>
        <end position="272"/>
    </location>
</feature>
<keyword evidence="1" id="KW-0812">Transmembrane</keyword>
<sequence length="278" mass="28872">MTTVTTFTPLIEPAMATARTAVLTKTLYSSRRGLLGWAAGITSVAVAYSSFYPQMSKSGAAQSENIPKSLREALNMNDIASAPGYLGSTVFGLIVPLLAMFFGAAFGARVTAADEESGRLDLLMAHPITRTSLVLQRFAALVLAATGIGVVVWLAMLAIRSGAELTAVSPGQFAAQCLNLVLLTITFGALATGIGAATGHRGTVLAGTAAVGVAAYGAHTFAGQLGAHWLAYLSPFHYYLDGEPLRNGFQPIAIAVFALASIVLVAAGTYRFGRRDLA</sequence>
<evidence type="ECO:0000256" key="1">
    <source>
        <dbReference type="SAM" id="Phobius"/>
    </source>
</evidence>
<feature type="transmembrane region" description="Helical" evidence="1">
    <location>
        <begin position="204"/>
        <end position="232"/>
    </location>
</feature>
<organism evidence="2 3">
    <name type="scientific">Nocardia pseudobrasiliensis</name>
    <dbReference type="NCBI Taxonomy" id="45979"/>
    <lineage>
        <taxon>Bacteria</taxon>
        <taxon>Bacillati</taxon>
        <taxon>Actinomycetota</taxon>
        <taxon>Actinomycetes</taxon>
        <taxon>Mycobacteriales</taxon>
        <taxon>Nocardiaceae</taxon>
        <taxon>Nocardia</taxon>
    </lineage>
</organism>
<feature type="transmembrane region" description="Helical" evidence="1">
    <location>
        <begin position="34"/>
        <end position="52"/>
    </location>
</feature>
<protein>
    <submittedName>
        <fullName evidence="2">ABC-2 type transport system permease protein</fullName>
    </submittedName>
</protein>
<feature type="transmembrane region" description="Helical" evidence="1">
    <location>
        <begin position="138"/>
        <end position="161"/>
    </location>
</feature>
<proteinExistence type="predicted"/>